<accession>A0AAU7ZQI2</accession>
<dbReference type="PANTHER" id="PTHR43027">
    <property type="entry name" value="DOXORUBICIN RESISTANCE ABC TRANSPORTER PERMEASE PROTEIN DRRC-RELATED"/>
    <property type="match status" value="1"/>
</dbReference>
<feature type="transmembrane region" description="Helical" evidence="5">
    <location>
        <begin position="26"/>
        <end position="45"/>
    </location>
</feature>
<feature type="transmembrane region" description="Helical" evidence="5">
    <location>
        <begin position="264"/>
        <end position="282"/>
    </location>
</feature>
<dbReference type="Pfam" id="PF12698">
    <property type="entry name" value="ABC2_membrane_3"/>
    <property type="match status" value="1"/>
</dbReference>
<feature type="transmembrane region" description="Helical" evidence="5">
    <location>
        <begin position="151"/>
        <end position="174"/>
    </location>
</feature>
<evidence type="ECO:0000256" key="5">
    <source>
        <dbReference type="SAM" id="Phobius"/>
    </source>
</evidence>
<dbReference type="PROSITE" id="PS51012">
    <property type="entry name" value="ABC_TM2"/>
    <property type="match status" value="1"/>
</dbReference>
<dbReference type="EMBL" id="CP132942">
    <property type="protein sequence ID" value="XCB33234.1"/>
    <property type="molecule type" value="Genomic_DNA"/>
</dbReference>
<sequence>MNKLELSSLYQLTMMRFRLFLREPEAVFWIFVFPILLAAGLAIAFRNRPPDVLQVGATTPQLTQALNSDKGLTATTMDESSGTKALATGRIVLLAIQKPDATVYEYDSTNPDARSARLLADQAIQNADGRRDAVKTQNQFIHETGSRYIDFVIPGLLGMNLMGSAMWGMGFSIVDARQKKLLKRLVASPMPRWQYLMSFLLSRLVMLVIEVAVFLGFSRVAFGVPFRGSLVQLAFLCVLTSLAFSALGLLTASRVKTIEAASGLMNLVMLPMWILSGVFFSATRFPAVIQPFVRALPLTAAIDALRGNMLQGMSVQQLIAPVAILLAWLIIPFAISLRIFRWR</sequence>
<evidence type="ECO:0000259" key="6">
    <source>
        <dbReference type="PROSITE" id="PS51012"/>
    </source>
</evidence>
<dbReference type="RefSeq" id="WP_353064076.1">
    <property type="nucleotide sequence ID" value="NZ_CP132942.1"/>
</dbReference>
<dbReference type="KEGG" id="tpsc:RBB77_22920"/>
<dbReference type="PANTHER" id="PTHR43027:SF2">
    <property type="entry name" value="TRANSPORT PERMEASE PROTEIN"/>
    <property type="match status" value="1"/>
</dbReference>
<feature type="transmembrane region" description="Helical" evidence="5">
    <location>
        <begin position="229"/>
        <end position="252"/>
    </location>
</feature>
<evidence type="ECO:0000256" key="4">
    <source>
        <dbReference type="ARBA" id="ARBA00023136"/>
    </source>
</evidence>
<evidence type="ECO:0000256" key="3">
    <source>
        <dbReference type="ARBA" id="ARBA00022989"/>
    </source>
</evidence>
<name>A0AAU7ZQI2_9BACT</name>
<feature type="transmembrane region" description="Helical" evidence="5">
    <location>
        <begin position="318"/>
        <end position="340"/>
    </location>
</feature>
<dbReference type="AlphaFoldDB" id="A0AAU7ZQI2"/>
<dbReference type="InterPro" id="IPR013525">
    <property type="entry name" value="ABC2_TM"/>
</dbReference>
<evidence type="ECO:0000313" key="7">
    <source>
        <dbReference type="EMBL" id="XCB33234.1"/>
    </source>
</evidence>
<comment type="subcellular location">
    <subcellularLocation>
        <location evidence="1">Membrane</location>
        <topology evidence="1">Multi-pass membrane protein</topology>
    </subcellularLocation>
</comment>
<feature type="transmembrane region" description="Helical" evidence="5">
    <location>
        <begin position="195"/>
        <end position="217"/>
    </location>
</feature>
<dbReference type="InterPro" id="IPR052902">
    <property type="entry name" value="ABC-2_transporter"/>
</dbReference>
<keyword evidence="2 5" id="KW-0812">Transmembrane</keyword>
<evidence type="ECO:0000256" key="2">
    <source>
        <dbReference type="ARBA" id="ARBA00022692"/>
    </source>
</evidence>
<evidence type="ECO:0000256" key="1">
    <source>
        <dbReference type="ARBA" id="ARBA00004141"/>
    </source>
</evidence>
<keyword evidence="3 5" id="KW-1133">Transmembrane helix</keyword>
<reference evidence="7" key="2">
    <citation type="journal article" date="2024" name="Environ. Microbiol.">
        <title>Genome analysis and description of Tunturibacter gen. nov. expands the diversity of Terriglobia in tundra soils.</title>
        <authorList>
            <person name="Messyasz A."/>
            <person name="Mannisto M.K."/>
            <person name="Kerkhof L.J."/>
            <person name="Haggblom M.M."/>
        </authorList>
    </citation>
    <scope>NUCLEOTIDE SEQUENCE</scope>
    <source>
        <strain evidence="7">X5P6</strain>
    </source>
</reference>
<reference evidence="7" key="1">
    <citation type="submission" date="2023-08" db="EMBL/GenBank/DDBJ databases">
        <authorList>
            <person name="Messyasz A."/>
            <person name="Mannisto M.K."/>
            <person name="Kerkhof L.J."/>
            <person name="Haggblom M."/>
        </authorList>
    </citation>
    <scope>NUCLEOTIDE SEQUENCE</scope>
    <source>
        <strain evidence="7">X5P6</strain>
    </source>
</reference>
<dbReference type="GO" id="GO:0016020">
    <property type="term" value="C:membrane"/>
    <property type="evidence" value="ECO:0007669"/>
    <property type="project" value="UniProtKB-SubCell"/>
</dbReference>
<organism evidence="7">
    <name type="scientific">Tunturiibacter psychrotolerans</name>
    <dbReference type="NCBI Taxonomy" id="3069686"/>
    <lineage>
        <taxon>Bacteria</taxon>
        <taxon>Pseudomonadati</taxon>
        <taxon>Acidobacteriota</taxon>
        <taxon>Terriglobia</taxon>
        <taxon>Terriglobales</taxon>
        <taxon>Acidobacteriaceae</taxon>
        <taxon>Tunturiibacter</taxon>
    </lineage>
</organism>
<proteinExistence type="predicted"/>
<dbReference type="GO" id="GO:0140359">
    <property type="term" value="F:ABC-type transporter activity"/>
    <property type="evidence" value="ECO:0007669"/>
    <property type="project" value="InterPro"/>
</dbReference>
<protein>
    <submittedName>
        <fullName evidence="7">ABC transporter permease</fullName>
    </submittedName>
</protein>
<dbReference type="InterPro" id="IPR047817">
    <property type="entry name" value="ABC2_TM_bact-type"/>
</dbReference>
<gene>
    <name evidence="7" type="ORF">RBB77_22920</name>
</gene>
<keyword evidence="4 5" id="KW-0472">Membrane</keyword>
<feature type="domain" description="ABC transmembrane type-2" evidence="6">
    <location>
        <begin position="90"/>
        <end position="343"/>
    </location>
</feature>